<evidence type="ECO:0000256" key="8">
    <source>
        <dbReference type="ARBA" id="ARBA00022989"/>
    </source>
</evidence>
<dbReference type="CDD" id="cd03805">
    <property type="entry name" value="GT4_ALG2-like"/>
    <property type="match status" value="1"/>
</dbReference>
<feature type="domain" description="Glycosyl transferase family 1" evidence="13">
    <location>
        <begin position="321"/>
        <end position="418"/>
    </location>
</feature>
<evidence type="ECO:0000313" key="15">
    <source>
        <dbReference type="EMBL" id="CEJ81802.1"/>
    </source>
</evidence>
<feature type="domain" description="Glycosyl transferase family 1" evidence="13">
    <location>
        <begin position="235"/>
        <end position="304"/>
    </location>
</feature>
<reference evidence="15 16" key="1">
    <citation type="journal article" date="2015" name="Genome Announc.">
        <title>Draft Genome Sequence and Gene Annotation of the Entomopathogenic Fungus Verticillium hemipterigenum.</title>
        <authorList>
            <person name="Horn F."/>
            <person name="Habel A."/>
            <person name="Scharf D.H."/>
            <person name="Dworschak J."/>
            <person name="Brakhage A.A."/>
            <person name="Guthke R."/>
            <person name="Hertweck C."/>
            <person name="Linde J."/>
        </authorList>
    </citation>
    <scope>NUCLEOTIDE SEQUENCE [LARGE SCALE GENOMIC DNA]</scope>
</reference>
<keyword evidence="5 12" id="KW-0808">Transferase</keyword>
<dbReference type="GO" id="GO:0005789">
    <property type="term" value="C:endoplasmic reticulum membrane"/>
    <property type="evidence" value="ECO:0007669"/>
    <property type="project" value="UniProtKB-SubCell"/>
</dbReference>
<evidence type="ECO:0000259" key="13">
    <source>
        <dbReference type="Pfam" id="PF00534"/>
    </source>
</evidence>
<dbReference type="Pfam" id="PF13439">
    <property type="entry name" value="Glyco_transf_4"/>
    <property type="match status" value="1"/>
</dbReference>
<dbReference type="GO" id="GO:0102704">
    <property type="term" value="F:GDP-Man:Man(2)GlcNAc(2)-PP-Dol alpha-1,6-mannosyltransferase activity"/>
    <property type="evidence" value="ECO:0007669"/>
    <property type="project" value="UniProtKB-UniRule"/>
</dbReference>
<dbReference type="InterPro" id="IPR027054">
    <property type="entry name" value="ALG2"/>
</dbReference>
<gene>
    <name evidence="15" type="ORF">VHEMI01911</name>
</gene>
<feature type="domain" description="Glycosyltransferase subfamily 4-like N-terminal" evidence="14">
    <location>
        <begin position="33"/>
        <end position="221"/>
    </location>
</feature>
<evidence type="ECO:0000256" key="12">
    <source>
        <dbReference type="RuleBase" id="RU367136"/>
    </source>
</evidence>
<protein>
    <recommendedName>
        <fullName evidence="12">Alpha-1,3/1,6-mannosyltransferase ALG2</fullName>
        <ecNumber evidence="12">2.4.1.132</ecNumber>
        <ecNumber evidence="12">2.4.1.257</ecNumber>
    </recommendedName>
    <alternativeName>
        <fullName evidence="12">GDP-Man:Man(1)GlcNAc(2)-PP-Dol alpha-1,3-mannosyltransferase</fullName>
    </alternativeName>
</protein>
<dbReference type="Proteomes" id="UP000039046">
    <property type="component" value="Unassembled WGS sequence"/>
</dbReference>
<keyword evidence="4 12" id="KW-0328">Glycosyltransferase</keyword>
<dbReference type="InterPro" id="IPR001296">
    <property type="entry name" value="Glyco_trans_1"/>
</dbReference>
<evidence type="ECO:0000256" key="6">
    <source>
        <dbReference type="ARBA" id="ARBA00022692"/>
    </source>
</evidence>
<evidence type="ECO:0000256" key="11">
    <source>
        <dbReference type="ARBA" id="ARBA00045104"/>
    </source>
</evidence>
<evidence type="ECO:0000256" key="10">
    <source>
        <dbReference type="ARBA" id="ARBA00045103"/>
    </source>
</evidence>
<dbReference type="GO" id="GO:0004378">
    <property type="term" value="F:GDP-Man:Man(1)GlcNAc(2)-PP-Dol alpha-1,3-mannosyltransferase activity"/>
    <property type="evidence" value="ECO:0007669"/>
    <property type="project" value="UniProtKB-UniRule"/>
</dbReference>
<evidence type="ECO:0000256" key="7">
    <source>
        <dbReference type="ARBA" id="ARBA00022824"/>
    </source>
</evidence>
<dbReference type="PANTHER" id="PTHR45918">
    <property type="entry name" value="ALPHA-1,3/1,6-MANNOSYLTRANSFERASE ALG2"/>
    <property type="match status" value="1"/>
</dbReference>
<keyword evidence="7 12" id="KW-0256">Endoplasmic reticulum</keyword>
<keyword evidence="8 12" id="KW-1133">Transmembrane helix</keyword>
<comment type="function">
    <text evidence="1 12">Mannosylates Man(2)GlcNAc(2)-dolichol diphosphate and Man(1)GlcNAc(2)-dolichol diphosphate to form Man(3)GlcNAc(2)-dolichol diphosphate.</text>
</comment>
<feature type="transmembrane region" description="Helical" evidence="12">
    <location>
        <begin position="456"/>
        <end position="479"/>
    </location>
</feature>
<evidence type="ECO:0000256" key="5">
    <source>
        <dbReference type="ARBA" id="ARBA00022679"/>
    </source>
</evidence>
<evidence type="ECO:0000256" key="3">
    <source>
        <dbReference type="ARBA" id="ARBA00004922"/>
    </source>
</evidence>
<comment type="similarity">
    <text evidence="12">Belongs to the glycosyltransferase group 1 family.</text>
</comment>
<accession>A0A0A1T683</accession>
<dbReference type="Pfam" id="PF00534">
    <property type="entry name" value="Glycos_transf_1"/>
    <property type="match status" value="2"/>
</dbReference>
<keyword evidence="16" id="KW-1185">Reference proteome</keyword>
<comment type="catalytic activity">
    <reaction evidence="11 12">
        <text>an alpha-D-Man-(1-&gt;3)-beta-D-Man-(1-&gt;4)-beta-D-GlcNAc-(1-&gt;4)-alpha-D-GlcNAc-diphospho-di-trans,poly-cis-dolichol + GDP-alpha-D-mannose = an alpha-D-Man-(1-&gt;3)-[alpha-D-Man-(1-&gt;6)]-beta-D-Man-(1-&gt;4)-beta-D-GlcNAc-(1-&gt;4)-alpha-D-GlcNAc-diphospho-di-trans,poly-cis-dolichol + GDP + H(+)</text>
        <dbReference type="Rhea" id="RHEA:29519"/>
        <dbReference type="Rhea" id="RHEA-COMP:19513"/>
        <dbReference type="Rhea" id="RHEA-COMP:19515"/>
        <dbReference type="ChEBI" id="CHEBI:15378"/>
        <dbReference type="ChEBI" id="CHEBI:57527"/>
        <dbReference type="ChEBI" id="CHEBI:58189"/>
        <dbReference type="ChEBI" id="CHEBI:132510"/>
        <dbReference type="ChEBI" id="CHEBI:132511"/>
        <dbReference type="EC" id="2.4.1.257"/>
    </reaction>
    <physiologicalReaction direction="left-to-right" evidence="11 12">
        <dbReference type="Rhea" id="RHEA:29520"/>
    </physiologicalReaction>
</comment>
<comment type="pathway">
    <text evidence="3 12">Protein modification; protein glycosylation.</text>
</comment>
<evidence type="ECO:0000256" key="9">
    <source>
        <dbReference type="ARBA" id="ARBA00023136"/>
    </source>
</evidence>
<dbReference type="STRING" id="1531966.A0A0A1T683"/>
<evidence type="ECO:0000259" key="14">
    <source>
        <dbReference type="Pfam" id="PF13439"/>
    </source>
</evidence>
<dbReference type="Gene3D" id="3.40.50.2000">
    <property type="entry name" value="Glycogen Phosphorylase B"/>
    <property type="match status" value="2"/>
</dbReference>
<name>A0A0A1T683_9HYPO</name>
<keyword evidence="6 12" id="KW-0812">Transmembrane</keyword>
<dbReference type="HOGENOM" id="CLU_030619_0_0_1"/>
<evidence type="ECO:0000256" key="4">
    <source>
        <dbReference type="ARBA" id="ARBA00022676"/>
    </source>
</evidence>
<dbReference type="EC" id="2.4.1.257" evidence="12"/>
<keyword evidence="9 12" id="KW-0472">Membrane</keyword>
<dbReference type="EMBL" id="CDHN01000001">
    <property type="protein sequence ID" value="CEJ81802.1"/>
    <property type="molecule type" value="Genomic_DNA"/>
</dbReference>
<dbReference type="PANTHER" id="PTHR45918:SF1">
    <property type="entry name" value="ALPHA-1,3_1,6-MANNOSYLTRANSFERASE ALG2"/>
    <property type="match status" value="1"/>
</dbReference>
<dbReference type="AlphaFoldDB" id="A0A0A1T683"/>
<evidence type="ECO:0000256" key="2">
    <source>
        <dbReference type="ARBA" id="ARBA00004586"/>
    </source>
</evidence>
<organism evidence="15 16">
    <name type="scientific">[Torrubiella] hemipterigena</name>
    <dbReference type="NCBI Taxonomy" id="1531966"/>
    <lineage>
        <taxon>Eukaryota</taxon>
        <taxon>Fungi</taxon>
        <taxon>Dikarya</taxon>
        <taxon>Ascomycota</taxon>
        <taxon>Pezizomycotina</taxon>
        <taxon>Sordariomycetes</taxon>
        <taxon>Hypocreomycetidae</taxon>
        <taxon>Hypocreales</taxon>
        <taxon>Clavicipitaceae</taxon>
        <taxon>Clavicipitaceae incertae sedis</taxon>
        <taxon>'Torrubiella' clade</taxon>
    </lineage>
</organism>
<evidence type="ECO:0000256" key="1">
    <source>
        <dbReference type="ARBA" id="ARBA00003142"/>
    </source>
</evidence>
<comment type="subcellular location">
    <subcellularLocation>
        <location evidence="2 12">Endoplasmic reticulum membrane</location>
    </subcellularLocation>
</comment>
<dbReference type="SUPFAM" id="SSF53756">
    <property type="entry name" value="UDP-Glycosyltransferase/glycogen phosphorylase"/>
    <property type="match status" value="1"/>
</dbReference>
<dbReference type="InterPro" id="IPR028098">
    <property type="entry name" value="Glyco_trans_4-like_N"/>
</dbReference>
<sequence length="480" mass="51888">MAPKPAATKAAAAATAADDPQSTILFFHPDLGIGGAERLVVDAAVGLQERGHRVVIFTNHCDPSHCFDECRDGTLDVRVRGSWLIPMSIFNRLTILCAILRHFHLLLTILFNGELDSLRPSAVIVDQLSAGLPLLRELLLSARVPILFYCHFPDLLLVQGRNASALKRLYRVPFDAFEEFSMGFADAVAVNSNFTKSIVAKTWPRLAAQVDMQVVYPCVDIAPTKPAEVPLSFAAKNDKLILSINRFERKKDIALAIKAFAAIPAADRKGVRLVLAGGYDPRVAENVQYHSELQDLATSLTLTHATINNTTSTETGPVDSASVLFLLSVSNSLKSALLQRAHLLAYTPSNEHFGIVPLEAMLAGLPVLAANTGGPVETVVDGVTGWLREPEDAQAWSDVMRSALALSTKQKEAMGKGGADRVRSLFGRQQMSKSLDNILDSGVEARKKRNPGDPSLFFVVTSTLGLLAITVFALVGGYLI</sequence>
<comment type="catalytic activity">
    <reaction evidence="10 12">
        <text>a beta-D-Man-(1-&gt;4)-beta-D-GlcNAc-(1-&gt;4)-alpha-D-GlcNAc-diphospho-di-trans,poly-cis-dolichol + GDP-alpha-D-mannose = an alpha-D-Man-(1-&gt;3)-beta-D-Man-(1-&gt;4)-beta-D-GlcNAc-(1-&gt;4)-alpha-D-GlcNAc-diphospho-di-trans,poly-cis-dolichol + GDP + H(+)</text>
        <dbReference type="Rhea" id="RHEA:29515"/>
        <dbReference type="Rhea" id="RHEA-COMP:19511"/>
        <dbReference type="Rhea" id="RHEA-COMP:19513"/>
        <dbReference type="ChEBI" id="CHEBI:15378"/>
        <dbReference type="ChEBI" id="CHEBI:57527"/>
        <dbReference type="ChEBI" id="CHEBI:58189"/>
        <dbReference type="ChEBI" id="CHEBI:58472"/>
        <dbReference type="ChEBI" id="CHEBI:132510"/>
        <dbReference type="EC" id="2.4.1.132"/>
    </reaction>
    <physiologicalReaction direction="left-to-right" evidence="10 12">
        <dbReference type="Rhea" id="RHEA:29516"/>
    </physiologicalReaction>
</comment>
<dbReference type="EC" id="2.4.1.132" evidence="12"/>
<evidence type="ECO:0000313" key="16">
    <source>
        <dbReference type="Proteomes" id="UP000039046"/>
    </source>
</evidence>
<dbReference type="UniPathway" id="UPA00378"/>
<proteinExistence type="inferred from homology"/>